<accession>A0A6A3H4A6</accession>
<sequence>MKIPKTVRQAIRSPQCNEWVVAMETRIKALIDKGLLAQIDGLPDGVNLLETKWVFDPKVDEDGYIVRFRARIVAKGFKQKPGLDFKDTFSPVTRLSSFRLLVALARQSGWKIWQGDVNNAYLNAKLKIKQYIGGIEGFGDNMYRVDQALYGLRQSGREWNEELDGWMKKYGFTQCETEPCVYFYAKGGAMAFVLICVDDVVITTNSEEFKCEFFAALNNEYDFNDLGLLTNYLGIRFRQTDAETVLDQEQYAREILERFDLVEGHANKSGIPMETTVKLKKCEQADEPNWHHIPGKVPYREAVGV</sequence>
<dbReference type="Proteomes" id="UP000429607">
    <property type="component" value="Unassembled WGS sequence"/>
</dbReference>
<evidence type="ECO:0000313" key="3">
    <source>
        <dbReference type="Proteomes" id="UP000429607"/>
    </source>
</evidence>
<dbReference type="InterPro" id="IPR013103">
    <property type="entry name" value="RVT_2"/>
</dbReference>
<comment type="caution">
    <text evidence="2">The sequence shown here is derived from an EMBL/GenBank/DDBJ whole genome shotgun (WGS) entry which is preliminary data.</text>
</comment>
<name>A0A6A3H4A6_9STRA</name>
<dbReference type="AlphaFoldDB" id="A0A6A3H4A6"/>
<dbReference type="EMBL" id="QXFV01005703">
    <property type="protein sequence ID" value="KAE8963935.1"/>
    <property type="molecule type" value="Genomic_DNA"/>
</dbReference>
<evidence type="ECO:0000259" key="1">
    <source>
        <dbReference type="Pfam" id="PF07727"/>
    </source>
</evidence>
<evidence type="ECO:0000313" key="2">
    <source>
        <dbReference type="EMBL" id="KAE8963935.1"/>
    </source>
</evidence>
<proteinExistence type="predicted"/>
<organism evidence="2 3">
    <name type="scientific">Phytophthora rubi</name>
    <dbReference type="NCBI Taxonomy" id="129364"/>
    <lineage>
        <taxon>Eukaryota</taxon>
        <taxon>Sar</taxon>
        <taxon>Stramenopiles</taxon>
        <taxon>Oomycota</taxon>
        <taxon>Peronosporomycetes</taxon>
        <taxon>Peronosporales</taxon>
        <taxon>Peronosporaceae</taxon>
        <taxon>Phytophthora</taxon>
    </lineage>
</organism>
<dbReference type="Pfam" id="PF07727">
    <property type="entry name" value="RVT_2"/>
    <property type="match status" value="1"/>
</dbReference>
<gene>
    <name evidence="2" type="ORF">PR001_g29221</name>
</gene>
<protein>
    <recommendedName>
        <fullName evidence="1">Reverse transcriptase Ty1/copia-type domain-containing protein</fullName>
    </recommendedName>
</protein>
<feature type="domain" description="Reverse transcriptase Ty1/copia-type" evidence="1">
    <location>
        <begin position="42"/>
        <end position="273"/>
    </location>
</feature>
<reference evidence="2 3" key="1">
    <citation type="submission" date="2018-09" db="EMBL/GenBank/DDBJ databases">
        <title>Genomic investigation of the strawberry pathogen Phytophthora fragariae indicates pathogenicity is determined by transcriptional variation in three key races.</title>
        <authorList>
            <person name="Adams T.M."/>
            <person name="Armitage A.D."/>
            <person name="Sobczyk M.K."/>
            <person name="Bates H.J."/>
            <person name="Dunwell J.M."/>
            <person name="Nellist C.F."/>
            <person name="Harrison R.J."/>
        </authorList>
    </citation>
    <scope>NUCLEOTIDE SEQUENCE [LARGE SCALE GENOMIC DNA]</scope>
    <source>
        <strain evidence="2 3">SCRP249</strain>
    </source>
</reference>